<dbReference type="GO" id="GO:0044545">
    <property type="term" value="C:NSL complex"/>
    <property type="evidence" value="ECO:0007669"/>
    <property type="project" value="TreeGrafter"/>
</dbReference>
<dbReference type="PANTHER" id="PTHR13233:SF0">
    <property type="entry name" value="MICROSPHERULE PROTEIN 1"/>
    <property type="match status" value="1"/>
</dbReference>
<dbReference type="InterPro" id="IPR025999">
    <property type="entry name" value="MCRS_N"/>
</dbReference>
<organism evidence="2 3">
    <name type="scientific">Carpediemonas membranifera</name>
    <dbReference type="NCBI Taxonomy" id="201153"/>
    <lineage>
        <taxon>Eukaryota</taxon>
        <taxon>Metamonada</taxon>
        <taxon>Carpediemonas-like organisms</taxon>
        <taxon>Carpediemonas</taxon>
    </lineage>
</organism>
<dbReference type="GO" id="GO:0071339">
    <property type="term" value="C:MLL1 complex"/>
    <property type="evidence" value="ECO:0007669"/>
    <property type="project" value="InterPro"/>
</dbReference>
<dbReference type="InterPro" id="IPR037912">
    <property type="entry name" value="MCRS1"/>
</dbReference>
<dbReference type="EMBL" id="JAHDYR010000036">
    <property type="protein sequence ID" value="KAG9392594.1"/>
    <property type="molecule type" value="Genomic_DNA"/>
</dbReference>
<dbReference type="GO" id="GO:0031011">
    <property type="term" value="C:Ino80 complex"/>
    <property type="evidence" value="ECO:0007669"/>
    <property type="project" value="InterPro"/>
</dbReference>
<dbReference type="OrthoDB" id="10262769at2759"/>
<comment type="caution">
    <text evidence="2">The sequence shown here is derived from an EMBL/GenBank/DDBJ whole genome shotgun (WGS) entry which is preliminary data.</text>
</comment>
<dbReference type="InterPro" id="IPR008984">
    <property type="entry name" value="SMAD_FHA_dom_sf"/>
</dbReference>
<dbReference type="GO" id="GO:0045944">
    <property type="term" value="P:positive regulation of transcription by RNA polymerase II"/>
    <property type="evidence" value="ECO:0007669"/>
    <property type="project" value="TreeGrafter"/>
</dbReference>
<dbReference type="GO" id="GO:0002151">
    <property type="term" value="F:G-quadruplex RNA binding"/>
    <property type="evidence" value="ECO:0007669"/>
    <property type="project" value="InterPro"/>
</dbReference>
<evidence type="ECO:0000259" key="1">
    <source>
        <dbReference type="Pfam" id="PF13325"/>
    </source>
</evidence>
<gene>
    <name evidence="2" type="ORF">J8273_6062</name>
</gene>
<dbReference type="Proteomes" id="UP000717585">
    <property type="component" value="Unassembled WGS sequence"/>
</dbReference>
<name>A0A8J6B450_9EUKA</name>
<reference evidence="2" key="1">
    <citation type="submission" date="2021-05" db="EMBL/GenBank/DDBJ databases">
        <title>A free-living protist that lacks canonical eukaryotic 1 DNA replication and segregation systems.</title>
        <authorList>
            <person name="Salas-Leiva D.E."/>
            <person name="Tromer E.C."/>
            <person name="Curtis B.A."/>
            <person name="Jerlstrom-Hultqvist J."/>
            <person name="Kolisko M."/>
            <person name="Yi Z."/>
            <person name="Salas-Leiva J.S."/>
            <person name="Gallot-Lavallee L."/>
            <person name="Kops G.J.P.L."/>
            <person name="Archibald J.M."/>
            <person name="Simpson A.G.B."/>
            <person name="Roger A.J."/>
        </authorList>
    </citation>
    <scope>NUCLEOTIDE SEQUENCE</scope>
    <source>
        <strain evidence="2">BICM</strain>
    </source>
</reference>
<protein>
    <submittedName>
        <fullName evidence="2">Micro-spherule protein, MCRS1</fullName>
    </submittedName>
</protein>
<dbReference type="AlphaFoldDB" id="A0A8J6B450"/>
<dbReference type="Pfam" id="PF13325">
    <property type="entry name" value="MCRS_N"/>
    <property type="match status" value="1"/>
</dbReference>
<keyword evidence="3" id="KW-1185">Reference proteome</keyword>
<dbReference type="PANTHER" id="PTHR13233">
    <property type="entry name" value="MICROSPHERULE PROTEIN 1"/>
    <property type="match status" value="1"/>
</dbReference>
<dbReference type="SUPFAM" id="SSF49879">
    <property type="entry name" value="SMAD/FHA domain"/>
    <property type="match status" value="1"/>
</dbReference>
<evidence type="ECO:0000313" key="2">
    <source>
        <dbReference type="EMBL" id="KAG9392594.1"/>
    </source>
</evidence>
<accession>A0A8J6B450</accession>
<proteinExistence type="predicted"/>
<feature type="domain" description="Microspherule protein N-terminal" evidence="1">
    <location>
        <begin position="11"/>
        <end position="62"/>
    </location>
</feature>
<sequence>MSAALASGAVWSPQDVMLLIQSVEDIRDLKIVHEVVQFSSRYSYSEVALQWWRLLKEPEYAERIVASTATYQKPADLPEDDDEDEDMEEEEAIHADTKTIDDLKETLAVAEGIPEAVATIPDSGHLIKPARLEAELALVSQLEAELTYDYADPANPGKACPYLMGLETSLPVPSEEVTIGCDKSNHINLTNVVNPDYVSPKQAVLYLDRKLHEAFKRDDDRKGYWRICNVGVVPFTVDSKLVNVGQRIRVRSGSMIVFGVDPCTYPFVFVY</sequence>
<evidence type="ECO:0000313" key="3">
    <source>
        <dbReference type="Proteomes" id="UP000717585"/>
    </source>
</evidence>